<organism evidence="1 2">
    <name type="scientific">Bacillus safensis</name>
    <dbReference type="NCBI Taxonomy" id="561879"/>
    <lineage>
        <taxon>Bacteria</taxon>
        <taxon>Bacillati</taxon>
        <taxon>Bacillota</taxon>
        <taxon>Bacilli</taxon>
        <taxon>Bacillales</taxon>
        <taxon>Bacillaceae</taxon>
        <taxon>Bacillus</taxon>
    </lineage>
</organism>
<name>A0A5S9M2M8_BACIA</name>
<proteinExistence type="predicted"/>
<gene>
    <name evidence="1" type="ORF">BsIDN1_10110</name>
</gene>
<evidence type="ECO:0000313" key="2">
    <source>
        <dbReference type="Proteomes" id="UP000464658"/>
    </source>
</evidence>
<sequence>MPPLPAAPITMVEKTIGTTIILISLMNPSPIGLSAIPKSGKKWPIRAPITKAIMI</sequence>
<protein>
    <submittedName>
        <fullName evidence="1">Uncharacterized protein</fullName>
    </submittedName>
</protein>
<reference evidence="1 2" key="1">
    <citation type="submission" date="2019-12" db="EMBL/GenBank/DDBJ databases">
        <title>Full genome sequence of a Bacillus safensis strain isolated from commercially available natto in Indonesia.</title>
        <authorList>
            <person name="Yoshida M."/>
            <person name="Uomi M."/>
            <person name="Waturangi D."/>
            <person name="Ekaputri J.J."/>
            <person name="Setiamarga D.H.E."/>
        </authorList>
    </citation>
    <scope>NUCLEOTIDE SEQUENCE [LARGE SCALE GENOMIC DNA]</scope>
    <source>
        <strain evidence="1 2">IDN1</strain>
    </source>
</reference>
<dbReference type="AlphaFoldDB" id="A0A5S9M2M8"/>
<accession>A0A5S9M2M8</accession>
<evidence type="ECO:0000313" key="1">
    <source>
        <dbReference type="EMBL" id="BBP87393.1"/>
    </source>
</evidence>
<dbReference type="EMBL" id="AP021906">
    <property type="protein sequence ID" value="BBP87393.1"/>
    <property type="molecule type" value="Genomic_DNA"/>
</dbReference>
<dbReference type="Proteomes" id="UP000464658">
    <property type="component" value="Chromosome"/>
</dbReference>